<accession>A0A1G5WRX9</accession>
<evidence type="ECO:0000313" key="1">
    <source>
        <dbReference type="EMBL" id="SDA60863.1"/>
    </source>
</evidence>
<keyword evidence="2" id="KW-1185">Reference proteome</keyword>
<protein>
    <submittedName>
        <fullName evidence="1">Uncharacterized protein</fullName>
    </submittedName>
</protein>
<gene>
    <name evidence="1" type="ORF">SAMN02910315_01617</name>
</gene>
<dbReference type="RefSeq" id="WP_149732148.1">
    <property type="nucleotide sequence ID" value="NZ_FMXB01000012.1"/>
</dbReference>
<reference evidence="1 2" key="1">
    <citation type="submission" date="2016-10" db="EMBL/GenBank/DDBJ databases">
        <authorList>
            <person name="Varghese N."/>
            <person name="Submissions S."/>
        </authorList>
    </citation>
    <scope>NUCLEOTIDE SEQUENCE [LARGE SCALE GENOMIC DNA]</scope>
    <source>
        <strain evidence="1 2">DSM 16643</strain>
    </source>
</reference>
<dbReference type="EMBL" id="FMXB01000012">
    <property type="protein sequence ID" value="SDA60863.1"/>
    <property type="molecule type" value="Genomic_DNA"/>
</dbReference>
<sequence length="99" mass="11776">MSCENKIQEYLNSLQEDKLTIETHFANMEKITRESKELERDQLIGLLSNFSTLNIQYDQLCNDLITFMKIFKPETEEIRIYKTDELVELLNQKANELEN</sequence>
<proteinExistence type="predicted"/>
<dbReference type="OrthoDB" id="77283at2157"/>
<name>A0A1G5WRX9_9EURY</name>
<dbReference type="STRING" id="230361.sm9_1385"/>
<evidence type="ECO:0000313" key="2">
    <source>
        <dbReference type="Proteomes" id="UP000323439"/>
    </source>
</evidence>
<dbReference type="AlphaFoldDB" id="A0A1G5WRX9"/>
<dbReference type="Proteomes" id="UP000323439">
    <property type="component" value="Unassembled WGS sequence"/>
</dbReference>
<organism evidence="1 2">
    <name type="scientific">Methanobrevibacter millerae</name>
    <dbReference type="NCBI Taxonomy" id="230361"/>
    <lineage>
        <taxon>Archaea</taxon>
        <taxon>Methanobacteriati</taxon>
        <taxon>Methanobacteriota</taxon>
        <taxon>Methanomada group</taxon>
        <taxon>Methanobacteria</taxon>
        <taxon>Methanobacteriales</taxon>
        <taxon>Methanobacteriaceae</taxon>
        <taxon>Methanobrevibacter</taxon>
    </lineage>
</organism>